<evidence type="ECO:0000313" key="4">
    <source>
        <dbReference type="Proteomes" id="UP001189429"/>
    </source>
</evidence>
<feature type="compositionally biased region" description="Basic and acidic residues" evidence="2">
    <location>
        <begin position="296"/>
        <end position="315"/>
    </location>
</feature>
<evidence type="ECO:0000256" key="2">
    <source>
        <dbReference type="SAM" id="MobiDB-lite"/>
    </source>
</evidence>
<gene>
    <name evidence="3" type="ORF">PCOR1329_LOCUS34365</name>
</gene>
<feature type="region of interest" description="Disordered" evidence="2">
    <location>
        <begin position="286"/>
        <end position="316"/>
    </location>
</feature>
<sequence>MREDVSKLQQRAPRDVQLPRPDGGDIGRGVDLAPLLAELEQLRCEQARIGVDLPRALQDLRESQGAIDFSPVLAEIAKVGARASAIDLSPVLAELNQLKASIGEDLPRALQDLRESQGNIDFSPVLAEIAKVGDGAIDLSPVLAGIDQLKASIGEDLPRALQELRESQGNIDFSPVLDETAKLTQDLRESHGSIDFSPVLDEIAKLTQDLRERHGSIDFSPVLDELAKLTQDRSEGHGNTDVRAVLSEAAKLTAGSTVDSNGVQAGEHATGRASLQQAMLEISRMRDEMGSQQAGLRDDASSVADESKDGRRPGDLSHLQAEIAQLRADVIDEIEKLKDRSGADFRGEATLAELTTQMSGIREDVASLLEEARSEMPSADGNLSAVLEDLRRIREAVETDLPRFVTELVENNQPSVEIKVDDSSLLERVWVDVQ</sequence>
<organism evidence="3 4">
    <name type="scientific">Prorocentrum cordatum</name>
    <dbReference type="NCBI Taxonomy" id="2364126"/>
    <lineage>
        <taxon>Eukaryota</taxon>
        <taxon>Sar</taxon>
        <taxon>Alveolata</taxon>
        <taxon>Dinophyceae</taxon>
        <taxon>Prorocentrales</taxon>
        <taxon>Prorocentraceae</taxon>
        <taxon>Prorocentrum</taxon>
    </lineage>
</organism>
<reference evidence="3" key="1">
    <citation type="submission" date="2023-10" db="EMBL/GenBank/DDBJ databases">
        <authorList>
            <person name="Chen Y."/>
            <person name="Shah S."/>
            <person name="Dougan E. K."/>
            <person name="Thang M."/>
            <person name="Chan C."/>
        </authorList>
    </citation>
    <scope>NUCLEOTIDE SEQUENCE [LARGE SCALE GENOMIC DNA]</scope>
</reference>
<dbReference type="Proteomes" id="UP001189429">
    <property type="component" value="Unassembled WGS sequence"/>
</dbReference>
<feature type="region of interest" description="Disordered" evidence="2">
    <location>
        <begin position="1"/>
        <end position="27"/>
    </location>
</feature>
<evidence type="ECO:0000313" key="3">
    <source>
        <dbReference type="EMBL" id="CAK0838411.1"/>
    </source>
</evidence>
<protein>
    <submittedName>
        <fullName evidence="3">Uncharacterized protein</fullName>
    </submittedName>
</protein>
<keyword evidence="1" id="KW-0175">Coiled coil</keyword>
<comment type="caution">
    <text evidence="3">The sequence shown here is derived from an EMBL/GenBank/DDBJ whole genome shotgun (WGS) entry which is preliminary data.</text>
</comment>
<evidence type="ECO:0000256" key="1">
    <source>
        <dbReference type="SAM" id="Coils"/>
    </source>
</evidence>
<keyword evidence="4" id="KW-1185">Reference proteome</keyword>
<feature type="coiled-coil region" evidence="1">
    <location>
        <begin position="316"/>
        <end position="371"/>
    </location>
</feature>
<dbReference type="EMBL" id="CAUYUJ010014222">
    <property type="protein sequence ID" value="CAK0838411.1"/>
    <property type="molecule type" value="Genomic_DNA"/>
</dbReference>
<accession>A0ABN9T0G6</accession>
<name>A0ABN9T0G6_9DINO</name>
<proteinExistence type="predicted"/>